<evidence type="ECO:0000256" key="7">
    <source>
        <dbReference type="ARBA" id="ARBA00022989"/>
    </source>
</evidence>
<dbReference type="PROSITE" id="PS00211">
    <property type="entry name" value="ABC_TRANSPORTER_1"/>
    <property type="match status" value="1"/>
</dbReference>
<keyword evidence="5" id="KW-0547">Nucleotide-binding</keyword>
<dbReference type="Pfam" id="PF00664">
    <property type="entry name" value="ABC_membrane"/>
    <property type="match status" value="1"/>
</dbReference>
<keyword evidence="3" id="KW-1003">Cell membrane</keyword>
<dbReference type="PROSITE" id="PS50893">
    <property type="entry name" value="ABC_TRANSPORTER_2"/>
    <property type="match status" value="1"/>
</dbReference>
<dbReference type="SUPFAM" id="SSF90123">
    <property type="entry name" value="ABC transporter transmembrane region"/>
    <property type="match status" value="1"/>
</dbReference>
<feature type="transmembrane region" description="Helical" evidence="9">
    <location>
        <begin position="104"/>
        <end position="125"/>
    </location>
</feature>
<accession>A9WCD5</accession>
<dbReference type="InterPro" id="IPR027417">
    <property type="entry name" value="P-loop_NTPase"/>
</dbReference>
<dbReference type="InParanoid" id="A9WCD5"/>
<dbReference type="Pfam" id="PF00005">
    <property type="entry name" value="ABC_tran"/>
    <property type="match status" value="1"/>
</dbReference>
<name>A9WCD5_CHLAA</name>
<dbReference type="SUPFAM" id="SSF52540">
    <property type="entry name" value="P-loop containing nucleoside triphosphate hydrolases"/>
    <property type="match status" value="1"/>
</dbReference>
<evidence type="ECO:0000256" key="1">
    <source>
        <dbReference type="ARBA" id="ARBA00004651"/>
    </source>
</evidence>
<comment type="subcellular location">
    <subcellularLocation>
        <location evidence="1">Cell membrane</location>
        <topology evidence="1">Multi-pass membrane protein</topology>
    </subcellularLocation>
</comment>
<dbReference type="KEGG" id="cau:Caur_1709"/>
<sequence length="642" mass="70193">MQAQRGMTSVPAQRPASGALIRAIRYLGRQRRTVLIAYGSLVLATLAQLAVPQLVQNMIDAVTRSIVATRILTEVPAAFQAAAAAQLGLTIEALQRDAANAEGIVLNAALLILVFAVMRGVFSFLQSFMAEQTSHGLAFDLRNAIFSKIQRMSFSFYDRNQTGQLMVRATDDVERVRTFVAQGLVLAAQSFLLLIGALIVLAFTNWQLTLVILPLLPIALAVFFVFGRISQPLFLEVQNRLSRLNTILQENIAGIKVVKAFAREPYEEQRFDQAATALMEQQIRVNRIFAFLFPVIFLIAQLGQAAILYFGGQQILNGTLELGEYQKFSLYLVYVFFPLGQLGFIIALLAQAGASAGRIFEVLDAQSEIVERPDAIVLPPLQGRVEFRHVTFRYFNSSAPVLQDVSFVVEPGQTVALLGATGSGKTSIINLIPRFYDVSEGAVLIDGYDVRDVTIDSLRSQIGIVLQESNLFSGTIRENIAFGRPDASDDEIIAAAKAAAAHDFIMSFPDGYNTRVGERGMTLSGGQKQRIAIARALLLDPRLLILDDSTSNVDVATEALIQRALDRLMRGRTSFVIAQRISTVRNADLILVLDKGRLVASGTHAELLEQSPIYAEIYASQLIEDAPLPSTNGQGEEGVTGR</sequence>
<feature type="transmembrane region" description="Helical" evidence="9">
    <location>
        <begin position="331"/>
        <end position="350"/>
    </location>
</feature>
<dbReference type="GO" id="GO:0016887">
    <property type="term" value="F:ATP hydrolysis activity"/>
    <property type="evidence" value="ECO:0007669"/>
    <property type="project" value="InterPro"/>
</dbReference>
<feature type="transmembrane region" description="Helical" evidence="9">
    <location>
        <begin position="288"/>
        <end position="311"/>
    </location>
</feature>
<reference evidence="13" key="1">
    <citation type="journal article" date="2011" name="BMC Genomics">
        <title>Complete genome sequence of the filamentous anoxygenic phototrophic bacterium Chloroflexus aurantiacus.</title>
        <authorList>
            <person name="Tang K.H."/>
            <person name="Barry K."/>
            <person name="Chertkov O."/>
            <person name="Dalin E."/>
            <person name="Han C.S."/>
            <person name="Hauser L.J."/>
            <person name="Honchak B.M."/>
            <person name="Karbach L.E."/>
            <person name="Land M.L."/>
            <person name="Lapidus A."/>
            <person name="Larimer F.W."/>
            <person name="Mikhailova N."/>
            <person name="Pitluck S."/>
            <person name="Pierson B.K."/>
            <person name="Blankenship R.E."/>
        </authorList>
    </citation>
    <scope>NUCLEOTIDE SEQUENCE [LARGE SCALE GENOMIC DNA]</scope>
    <source>
        <strain evidence="13">ATCC 29366 / DSM 635 / J-10-fl</strain>
    </source>
</reference>
<feature type="transmembrane region" description="Helical" evidence="9">
    <location>
        <begin position="210"/>
        <end position="230"/>
    </location>
</feature>
<gene>
    <name evidence="12" type="ordered locus">Caur_1709</name>
</gene>
<dbReference type="InterPro" id="IPR011527">
    <property type="entry name" value="ABC1_TM_dom"/>
</dbReference>
<dbReference type="Gene3D" id="1.20.1560.10">
    <property type="entry name" value="ABC transporter type 1, transmembrane domain"/>
    <property type="match status" value="1"/>
</dbReference>
<dbReference type="PROSITE" id="PS50929">
    <property type="entry name" value="ABC_TM1F"/>
    <property type="match status" value="1"/>
</dbReference>
<dbReference type="GO" id="GO:0055085">
    <property type="term" value="P:transmembrane transport"/>
    <property type="evidence" value="ECO:0000318"/>
    <property type="project" value="GO_Central"/>
</dbReference>
<keyword evidence="2" id="KW-0813">Transport</keyword>
<dbReference type="FunCoup" id="A9WCD5">
    <property type="interactions" value="321"/>
</dbReference>
<protein>
    <submittedName>
        <fullName evidence="12">ABC transporter related</fullName>
    </submittedName>
</protein>
<dbReference type="HOGENOM" id="CLU_000604_84_3_0"/>
<dbReference type="CDD" id="cd18542">
    <property type="entry name" value="ABC_6TM_YknU_like"/>
    <property type="match status" value="1"/>
</dbReference>
<keyword evidence="6" id="KW-0067">ATP-binding</keyword>
<evidence type="ECO:0000259" key="10">
    <source>
        <dbReference type="PROSITE" id="PS50893"/>
    </source>
</evidence>
<dbReference type="RefSeq" id="WP_012257580.1">
    <property type="nucleotide sequence ID" value="NC_010175.1"/>
</dbReference>
<dbReference type="FunFam" id="3.40.50.300:FF:000221">
    <property type="entry name" value="Multidrug ABC transporter ATP-binding protein"/>
    <property type="match status" value="1"/>
</dbReference>
<evidence type="ECO:0000256" key="5">
    <source>
        <dbReference type="ARBA" id="ARBA00022741"/>
    </source>
</evidence>
<keyword evidence="8 9" id="KW-0472">Membrane</keyword>
<dbReference type="InterPro" id="IPR003439">
    <property type="entry name" value="ABC_transporter-like_ATP-bd"/>
</dbReference>
<dbReference type="SMART" id="SM00382">
    <property type="entry name" value="AAA"/>
    <property type="match status" value="1"/>
</dbReference>
<keyword evidence="4 9" id="KW-0812">Transmembrane</keyword>
<dbReference type="AlphaFoldDB" id="A9WCD5"/>
<dbReference type="Proteomes" id="UP000002008">
    <property type="component" value="Chromosome"/>
</dbReference>
<dbReference type="GO" id="GO:0005524">
    <property type="term" value="F:ATP binding"/>
    <property type="evidence" value="ECO:0007669"/>
    <property type="project" value="UniProtKB-KW"/>
</dbReference>
<dbReference type="STRING" id="324602.Caur_1709"/>
<evidence type="ECO:0000256" key="2">
    <source>
        <dbReference type="ARBA" id="ARBA00022448"/>
    </source>
</evidence>
<evidence type="ECO:0000313" key="13">
    <source>
        <dbReference type="Proteomes" id="UP000002008"/>
    </source>
</evidence>
<evidence type="ECO:0000256" key="6">
    <source>
        <dbReference type="ARBA" id="ARBA00022840"/>
    </source>
</evidence>
<dbReference type="InterPro" id="IPR017871">
    <property type="entry name" value="ABC_transporter-like_CS"/>
</dbReference>
<organism evidence="12 13">
    <name type="scientific">Chloroflexus aurantiacus (strain ATCC 29366 / DSM 635 / J-10-fl)</name>
    <dbReference type="NCBI Taxonomy" id="324602"/>
    <lineage>
        <taxon>Bacteria</taxon>
        <taxon>Bacillati</taxon>
        <taxon>Chloroflexota</taxon>
        <taxon>Chloroflexia</taxon>
        <taxon>Chloroflexales</taxon>
        <taxon>Chloroflexineae</taxon>
        <taxon>Chloroflexaceae</taxon>
        <taxon>Chloroflexus</taxon>
    </lineage>
</organism>
<feature type="transmembrane region" description="Helical" evidence="9">
    <location>
        <begin position="184"/>
        <end position="204"/>
    </location>
</feature>
<dbReference type="eggNOG" id="COG1132">
    <property type="taxonomic scope" value="Bacteria"/>
</dbReference>
<evidence type="ECO:0000256" key="9">
    <source>
        <dbReference type="SAM" id="Phobius"/>
    </source>
</evidence>
<keyword evidence="13" id="KW-1185">Reference proteome</keyword>
<evidence type="ECO:0000313" key="12">
    <source>
        <dbReference type="EMBL" id="ABY34926.1"/>
    </source>
</evidence>
<dbReference type="InterPro" id="IPR039421">
    <property type="entry name" value="Type_1_exporter"/>
</dbReference>
<dbReference type="EMBL" id="CP000909">
    <property type="protein sequence ID" value="ABY34926.1"/>
    <property type="molecule type" value="Genomic_DNA"/>
</dbReference>
<keyword evidence="7 9" id="KW-1133">Transmembrane helix</keyword>
<dbReference type="InterPro" id="IPR036640">
    <property type="entry name" value="ABC1_TM_sf"/>
</dbReference>
<dbReference type="GO" id="GO:0140359">
    <property type="term" value="F:ABC-type transporter activity"/>
    <property type="evidence" value="ECO:0007669"/>
    <property type="project" value="InterPro"/>
</dbReference>
<dbReference type="InterPro" id="IPR003593">
    <property type="entry name" value="AAA+_ATPase"/>
</dbReference>
<dbReference type="EnsemblBacteria" id="ABY34926">
    <property type="protein sequence ID" value="ABY34926"/>
    <property type="gene ID" value="Caur_1709"/>
</dbReference>
<evidence type="ECO:0000256" key="3">
    <source>
        <dbReference type="ARBA" id="ARBA00022475"/>
    </source>
</evidence>
<dbReference type="PATRIC" id="fig|324602.8.peg.1949"/>
<dbReference type="GO" id="GO:0034040">
    <property type="term" value="F:ATPase-coupled lipid transmembrane transporter activity"/>
    <property type="evidence" value="ECO:0000318"/>
    <property type="project" value="GO_Central"/>
</dbReference>
<evidence type="ECO:0000256" key="4">
    <source>
        <dbReference type="ARBA" id="ARBA00022692"/>
    </source>
</evidence>
<feature type="domain" description="ABC transporter" evidence="10">
    <location>
        <begin position="385"/>
        <end position="620"/>
    </location>
</feature>
<feature type="transmembrane region" description="Helical" evidence="9">
    <location>
        <begin position="35"/>
        <end position="55"/>
    </location>
</feature>
<dbReference type="PANTHER" id="PTHR43394:SF1">
    <property type="entry name" value="ATP-BINDING CASSETTE SUB-FAMILY B MEMBER 10, MITOCHONDRIAL"/>
    <property type="match status" value="1"/>
</dbReference>
<evidence type="ECO:0000259" key="11">
    <source>
        <dbReference type="PROSITE" id="PS50929"/>
    </source>
</evidence>
<dbReference type="PANTHER" id="PTHR43394">
    <property type="entry name" value="ATP-DEPENDENT PERMEASE MDL1, MITOCHONDRIAL"/>
    <property type="match status" value="1"/>
</dbReference>
<evidence type="ECO:0000256" key="8">
    <source>
        <dbReference type="ARBA" id="ARBA00023136"/>
    </source>
</evidence>
<dbReference type="Gene3D" id="3.40.50.300">
    <property type="entry name" value="P-loop containing nucleotide triphosphate hydrolases"/>
    <property type="match status" value="1"/>
</dbReference>
<proteinExistence type="predicted"/>
<feature type="domain" description="ABC transmembrane type-1" evidence="11">
    <location>
        <begin position="40"/>
        <end position="351"/>
    </location>
</feature>
<dbReference type="GO" id="GO:0005886">
    <property type="term" value="C:plasma membrane"/>
    <property type="evidence" value="ECO:0007669"/>
    <property type="project" value="UniProtKB-SubCell"/>
</dbReference>